<dbReference type="AlphaFoldDB" id="G8JT08"/>
<dbReference type="InterPro" id="IPR007213">
    <property type="entry name" value="Ppm1/Ppm2/Tcmp"/>
</dbReference>
<proteinExistence type="inferred from homology"/>
<evidence type="ECO:0000256" key="8">
    <source>
        <dbReference type="PIRNR" id="PIRNR016305"/>
    </source>
</evidence>
<dbReference type="PIRSF" id="PIRSF016305">
    <property type="entry name" value="LCM_mtfrase"/>
    <property type="match status" value="1"/>
</dbReference>
<dbReference type="InterPro" id="IPR029063">
    <property type="entry name" value="SAM-dependent_MTases_sf"/>
</dbReference>
<evidence type="ECO:0000256" key="7">
    <source>
        <dbReference type="ARBA" id="ARBA00022691"/>
    </source>
</evidence>
<sequence>MDRSVQQTDFDALSYKMAAISKGYLPSVQQTATCCYKNYKETHLEYCNTLKKLNRRAYSRVHNACRSLLPVMNYGTYLRTESVDVELHKFLERYGERAQVVNLGCGSDLRMLMIMDAFENVRYVDIDFQASVKLKKDVLIINERLKQQIKVGDGFSEDRIVTDRYVLVPGDLRNGAEICSLLKEFTSRDVPTIIITECVLCYLSDDSSKNIIDVVISFYEHGEWISYDPIGGADNNDRFGIIMQANLRESRRLEMPTLMMYNSKETYASRFPYNSSIKTMWEYYESDISSKEKQRLKTLQFLDELEELEILLSHYIILITSW</sequence>
<evidence type="ECO:0000256" key="5">
    <source>
        <dbReference type="ARBA" id="ARBA00022603"/>
    </source>
</evidence>
<reference evidence="11" key="1">
    <citation type="journal article" date="2012" name="G3 (Bethesda)">
        <title>Pichia sorbitophila, an interspecies yeast hybrid reveals early steps of genome resolution following polyploidization.</title>
        <authorList>
            <person name="Leh Louis V."/>
            <person name="Despons L."/>
            <person name="Friedrich A."/>
            <person name="Martin T."/>
            <person name="Durrens P."/>
            <person name="Casaregola S."/>
            <person name="Neuveglise C."/>
            <person name="Fairhead C."/>
            <person name="Marck C."/>
            <person name="Cruz J.A."/>
            <person name="Straub M.L."/>
            <person name="Kugler V."/>
            <person name="Sacerdot C."/>
            <person name="Uzunov Z."/>
            <person name="Thierry A."/>
            <person name="Weiss S."/>
            <person name="Bleykasten C."/>
            <person name="De Montigny J."/>
            <person name="Jacques N."/>
            <person name="Jung P."/>
            <person name="Lemaire M."/>
            <person name="Mallet S."/>
            <person name="Morel G."/>
            <person name="Richard G.F."/>
            <person name="Sarkar A."/>
            <person name="Savel G."/>
            <person name="Schacherer J."/>
            <person name="Seret M.L."/>
            <person name="Talla E."/>
            <person name="Samson G."/>
            <person name="Jubin C."/>
            <person name="Poulain J."/>
            <person name="Vacherie B."/>
            <person name="Barbe V."/>
            <person name="Pelletier E."/>
            <person name="Sherman D.J."/>
            <person name="Westhof E."/>
            <person name="Weissenbach J."/>
            <person name="Baret P.V."/>
            <person name="Wincker P."/>
            <person name="Gaillardin C."/>
            <person name="Dujon B."/>
            <person name="Souciet J.L."/>
        </authorList>
    </citation>
    <scope>NUCLEOTIDE SEQUENCE [LARGE SCALE GENOMIC DNA]</scope>
    <source>
        <strain evidence="11">CBS 270.75 / DBVPG 7215 / KCTC 17166 / NRRL Y-17582</strain>
    </source>
</reference>
<evidence type="ECO:0000256" key="4">
    <source>
        <dbReference type="ARBA" id="ARBA00017497"/>
    </source>
</evidence>
<dbReference type="eggNOG" id="KOG2918">
    <property type="taxonomic scope" value="Eukaryota"/>
</dbReference>
<evidence type="ECO:0000256" key="9">
    <source>
        <dbReference type="PIRSR" id="PIRSR016305-1"/>
    </source>
</evidence>
<dbReference type="OrthoDB" id="203237at2759"/>
<comment type="catalytic activity">
    <reaction evidence="1 8">
        <text>[phosphatase 2A protein]-C-terminal L-leucine + S-adenosyl-L-methionine = [phosphatase 2A protein]-C-terminal L-leucine methyl ester + S-adenosyl-L-homocysteine</text>
        <dbReference type="Rhea" id="RHEA:48544"/>
        <dbReference type="Rhea" id="RHEA-COMP:12134"/>
        <dbReference type="Rhea" id="RHEA-COMP:12135"/>
        <dbReference type="ChEBI" id="CHEBI:57856"/>
        <dbReference type="ChEBI" id="CHEBI:59789"/>
        <dbReference type="ChEBI" id="CHEBI:90516"/>
        <dbReference type="ChEBI" id="CHEBI:90517"/>
        <dbReference type="EC" id="2.1.1.233"/>
    </reaction>
</comment>
<dbReference type="OMA" id="IIYEPIR"/>
<keyword evidence="11" id="KW-1185">Reference proteome</keyword>
<evidence type="ECO:0000256" key="3">
    <source>
        <dbReference type="ARBA" id="ARBA00012834"/>
    </source>
</evidence>
<dbReference type="GO" id="GO:0065003">
    <property type="term" value="P:protein-containing complex assembly"/>
    <property type="evidence" value="ECO:0007669"/>
    <property type="project" value="EnsemblFungi"/>
</dbReference>
<evidence type="ECO:0000256" key="2">
    <source>
        <dbReference type="ARBA" id="ARBA00010703"/>
    </source>
</evidence>
<dbReference type="EMBL" id="CP002500">
    <property type="protein sequence ID" value="AET39161.1"/>
    <property type="molecule type" value="Genomic_DNA"/>
</dbReference>
<dbReference type="PANTHER" id="PTHR13600:SF21">
    <property type="entry name" value="LEUCINE CARBOXYL METHYLTRANSFERASE 1"/>
    <property type="match status" value="1"/>
</dbReference>
<keyword evidence="5 8" id="KW-0489">Methyltransferase</keyword>
<dbReference type="PANTHER" id="PTHR13600">
    <property type="entry name" value="LEUCINE CARBOXYL METHYLTRANSFERASE"/>
    <property type="match status" value="1"/>
</dbReference>
<evidence type="ECO:0000256" key="6">
    <source>
        <dbReference type="ARBA" id="ARBA00022679"/>
    </source>
</evidence>
<dbReference type="GO" id="GO:0010506">
    <property type="term" value="P:regulation of autophagy"/>
    <property type="evidence" value="ECO:0007669"/>
    <property type="project" value="EnsemblFungi"/>
</dbReference>
<dbReference type="InterPro" id="IPR016651">
    <property type="entry name" value="LCMT1"/>
</dbReference>
<evidence type="ECO:0000313" key="10">
    <source>
        <dbReference type="EMBL" id="AET39161.1"/>
    </source>
</evidence>
<dbReference type="GO" id="GO:0032259">
    <property type="term" value="P:methylation"/>
    <property type="evidence" value="ECO:0007669"/>
    <property type="project" value="UniProtKB-KW"/>
</dbReference>
<feature type="binding site" evidence="9">
    <location>
        <begin position="171"/>
        <end position="172"/>
    </location>
    <ligand>
        <name>S-adenosyl-L-methionine</name>
        <dbReference type="ChEBI" id="CHEBI:59789"/>
    </ligand>
</feature>
<dbReference type="GO" id="GO:0018423">
    <property type="term" value="F:protein C-terminal leucine carboxyl O-methyltransferase activity"/>
    <property type="evidence" value="ECO:0007669"/>
    <property type="project" value="UniProtKB-EC"/>
</dbReference>
<dbReference type="FunCoup" id="G8JT08">
    <property type="interactions" value="520"/>
</dbReference>
<feature type="binding site" evidence="9">
    <location>
        <position position="197"/>
    </location>
    <ligand>
        <name>S-adenosyl-L-methionine</name>
        <dbReference type="ChEBI" id="CHEBI:59789"/>
    </ligand>
</feature>
<dbReference type="SUPFAM" id="SSF53335">
    <property type="entry name" value="S-adenosyl-L-methionine-dependent methyltransferases"/>
    <property type="match status" value="1"/>
</dbReference>
<dbReference type="HOGENOM" id="CLU_031312_1_0_1"/>
<comment type="similarity">
    <text evidence="2 8">Belongs to the methyltransferase superfamily. LCMT family.</text>
</comment>
<dbReference type="Pfam" id="PF04072">
    <property type="entry name" value="LCM"/>
    <property type="match status" value="1"/>
</dbReference>
<dbReference type="RefSeq" id="XP_003645978.1">
    <property type="nucleotide sequence ID" value="XM_003645930.1"/>
</dbReference>
<name>G8JT08_ERECY</name>
<keyword evidence="7 8" id="KW-0949">S-adenosyl-L-methionine</keyword>
<gene>
    <name evidence="10" type="ordered locus">Ecym_4082</name>
</gene>
<keyword evidence="6 8" id="KW-0808">Transferase</keyword>
<dbReference type="STRING" id="931890.G8JT08"/>
<feature type="binding site" evidence="9">
    <location>
        <position position="79"/>
    </location>
    <ligand>
        <name>S-adenosyl-L-methionine</name>
        <dbReference type="ChEBI" id="CHEBI:59789"/>
    </ligand>
</feature>
<dbReference type="KEGG" id="erc:Ecym_4082"/>
<feature type="binding site" evidence="9">
    <location>
        <position position="104"/>
    </location>
    <ligand>
        <name>S-adenosyl-L-methionine</name>
        <dbReference type="ChEBI" id="CHEBI:59789"/>
    </ligand>
</feature>
<evidence type="ECO:0000313" key="11">
    <source>
        <dbReference type="Proteomes" id="UP000006790"/>
    </source>
</evidence>
<organism evidence="10 11">
    <name type="scientific">Eremothecium cymbalariae (strain CBS 270.75 / DBVPG 7215 / KCTC 17166 / NRRL Y-17582)</name>
    <name type="common">Yeast</name>
    <dbReference type="NCBI Taxonomy" id="931890"/>
    <lineage>
        <taxon>Eukaryota</taxon>
        <taxon>Fungi</taxon>
        <taxon>Dikarya</taxon>
        <taxon>Ascomycota</taxon>
        <taxon>Saccharomycotina</taxon>
        <taxon>Saccharomycetes</taxon>
        <taxon>Saccharomycetales</taxon>
        <taxon>Saccharomycetaceae</taxon>
        <taxon>Eremothecium</taxon>
    </lineage>
</organism>
<comment type="function">
    <text evidence="8">Methylates the carboxyl group of the C-terminal leucine residue of protein phosphatase 2A catalytic subunits to form alpha-leucine ester residues.</text>
</comment>
<dbReference type="Gene3D" id="3.40.50.150">
    <property type="entry name" value="Vaccinia Virus protein VP39"/>
    <property type="match status" value="1"/>
</dbReference>
<dbReference type="Proteomes" id="UP000006790">
    <property type="component" value="Chromosome 4"/>
</dbReference>
<dbReference type="EC" id="2.1.1.233" evidence="3 8"/>
<protein>
    <recommendedName>
        <fullName evidence="4 8">Leucine carboxyl methyltransferase 1</fullName>
        <ecNumber evidence="3 8">2.1.1.233</ecNumber>
    </recommendedName>
</protein>
<accession>G8JT08</accession>
<evidence type="ECO:0000256" key="1">
    <source>
        <dbReference type="ARBA" id="ARBA00000724"/>
    </source>
</evidence>
<dbReference type="InParanoid" id="G8JT08"/>
<dbReference type="GeneID" id="11469267"/>